<reference evidence="2" key="1">
    <citation type="journal article" date="2014" name="Int. J. Syst. Evol. Microbiol.">
        <title>Complete genome sequence of Corynebacterium casei LMG S-19264T (=DSM 44701T), isolated from a smear-ripened cheese.</title>
        <authorList>
            <consortium name="US DOE Joint Genome Institute (JGI-PGF)"/>
            <person name="Walter F."/>
            <person name="Albersmeier A."/>
            <person name="Kalinowski J."/>
            <person name="Ruckert C."/>
        </authorList>
    </citation>
    <scope>NUCLEOTIDE SEQUENCE</scope>
    <source>
        <strain evidence="2">KCTC 12710</strain>
    </source>
</reference>
<comment type="caution">
    <text evidence="2">The sequence shown here is derived from an EMBL/GenBank/DDBJ whole genome shotgun (WGS) entry which is preliminary data.</text>
</comment>
<feature type="transmembrane region" description="Helical" evidence="1">
    <location>
        <begin position="170"/>
        <end position="185"/>
    </location>
</feature>
<feature type="transmembrane region" description="Helical" evidence="1">
    <location>
        <begin position="44"/>
        <end position="62"/>
    </location>
</feature>
<protein>
    <submittedName>
        <fullName evidence="2">Uncharacterized protein</fullName>
    </submittedName>
</protein>
<keyword evidence="1" id="KW-0812">Transmembrane</keyword>
<keyword evidence="3" id="KW-1185">Reference proteome</keyword>
<feature type="transmembrane region" description="Helical" evidence="1">
    <location>
        <begin position="146"/>
        <end position="164"/>
    </location>
</feature>
<keyword evidence="1" id="KW-1133">Transmembrane helix</keyword>
<evidence type="ECO:0000313" key="3">
    <source>
        <dbReference type="Proteomes" id="UP000636004"/>
    </source>
</evidence>
<dbReference type="AlphaFoldDB" id="A0A918RE92"/>
<accession>A0A918RE92</accession>
<dbReference type="Proteomes" id="UP000636004">
    <property type="component" value="Unassembled WGS sequence"/>
</dbReference>
<proteinExistence type="predicted"/>
<evidence type="ECO:0000313" key="2">
    <source>
        <dbReference type="EMBL" id="GGZ94686.1"/>
    </source>
</evidence>
<keyword evidence="1" id="KW-0472">Membrane</keyword>
<dbReference type="EMBL" id="BMWZ01000019">
    <property type="protein sequence ID" value="GGZ94686.1"/>
    <property type="molecule type" value="Genomic_DNA"/>
</dbReference>
<reference evidence="2" key="2">
    <citation type="submission" date="2020-09" db="EMBL/GenBank/DDBJ databases">
        <authorList>
            <person name="Sun Q."/>
            <person name="Kim S."/>
        </authorList>
    </citation>
    <scope>NUCLEOTIDE SEQUENCE</scope>
    <source>
        <strain evidence="2">KCTC 12710</strain>
    </source>
</reference>
<feature type="transmembrane region" description="Helical" evidence="1">
    <location>
        <begin position="16"/>
        <end position="38"/>
    </location>
</feature>
<sequence length="275" mass="32099">MKEQITVSEAITKGHLIINVPVMIIMFGVPGIAMYLFIEKIVPNWTIGIGFFLGFGLAWLYWSFAITKWRLWAFENVRNVHELKKRAIQSGLIWAESKWYNKTELKSEKDKSKWKELLKKFERKDEYIEDHSLPNKTTIYYSKFKNTYDLIIMFGALGIGLFLLIKSDSYIIGSVLILVGAYFGFKEIKQLLDTNPQIIIDNKGIKTITLELKSWSEIKNEEVVMEGSGKTSQFYLVFNYKNGSEKILIDDFNISAKKLEIALRTYRIRNNKNYR</sequence>
<gene>
    <name evidence="2" type="ORF">GCM10007028_36170</name>
</gene>
<name>A0A918RE92_9FLAO</name>
<organism evidence="2 3">
    <name type="scientific">Algibacter mikhailovii</name>
    <dbReference type="NCBI Taxonomy" id="425498"/>
    <lineage>
        <taxon>Bacteria</taxon>
        <taxon>Pseudomonadati</taxon>
        <taxon>Bacteroidota</taxon>
        <taxon>Flavobacteriia</taxon>
        <taxon>Flavobacteriales</taxon>
        <taxon>Flavobacteriaceae</taxon>
        <taxon>Algibacter</taxon>
    </lineage>
</organism>
<evidence type="ECO:0000256" key="1">
    <source>
        <dbReference type="SAM" id="Phobius"/>
    </source>
</evidence>